<proteinExistence type="predicted"/>
<gene>
    <name evidence="2" type="ORF">CYJ40_02530</name>
</gene>
<evidence type="ECO:0000256" key="1">
    <source>
        <dbReference type="SAM" id="Phobius"/>
    </source>
</evidence>
<feature type="transmembrane region" description="Helical" evidence="1">
    <location>
        <begin position="12"/>
        <end position="33"/>
    </location>
</feature>
<evidence type="ECO:0000313" key="2">
    <source>
        <dbReference type="EMBL" id="PKY70951.1"/>
    </source>
</evidence>
<keyword evidence="1" id="KW-1133">Transmembrane helix</keyword>
<dbReference type="AlphaFoldDB" id="A0A2I1IIJ9"/>
<dbReference type="RefSeq" id="WP_082784617.1">
    <property type="nucleotide sequence ID" value="NZ_LPXW01000001.1"/>
</dbReference>
<keyword evidence="1" id="KW-0472">Membrane</keyword>
<feature type="transmembrane region" description="Helical" evidence="1">
    <location>
        <begin position="39"/>
        <end position="69"/>
    </location>
</feature>
<evidence type="ECO:0000313" key="3">
    <source>
        <dbReference type="Proteomes" id="UP000242755"/>
    </source>
</evidence>
<reference evidence="2 3" key="1">
    <citation type="submission" date="2017-12" db="EMBL/GenBank/DDBJ databases">
        <title>Phylogenetic diversity of female urinary microbiome.</title>
        <authorList>
            <person name="Thomas-White K."/>
            <person name="Wolfe A.J."/>
        </authorList>
    </citation>
    <scope>NUCLEOTIDE SEQUENCE [LARGE SCALE GENOMIC DNA]</scope>
    <source>
        <strain evidence="2 3">UMB0426</strain>
    </source>
</reference>
<name>A0A2I1IIJ9_9MICO</name>
<dbReference type="Proteomes" id="UP000242755">
    <property type="component" value="Unassembled WGS sequence"/>
</dbReference>
<accession>A0A2I1IIJ9</accession>
<dbReference type="EMBL" id="PKGO01000002">
    <property type="protein sequence ID" value="PKY70951.1"/>
    <property type="molecule type" value="Genomic_DNA"/>
</dbReference>
<comment type="caution">
    <text evidence="2">The sequence shown here is derived from an EMBL/GenBank/DDBJ whole genome shotgun (WGS) entry which is preliminary data.</text>
</comment>
<sequence length="297" mass="33107">MTRKKPQTRRVAHLKWIICLGGVPASYYALGFLGKSLDAYLATLGFGFLASLLLFLSNVVPIVFLFLFVKYAYRAWRTSGLSLERQRIAAERAHERRAGQIVVQGGPDLTKAAMLRARTTAQHLRQQLVDGNFPALHPSAYLALKPGEGILAQTRIQYSRFYGMTVNYTERSTLIFGNPLLMLGGVVGSSIGNSRARASAQAMAATQWREHQFTDLVVTDRRLLAHVGGRWLEFWFDCITAMYPYANEGVLVLDFGNDCVPLRIATPEAAALSIWITHQLKGPEALQLWNPGEVLQR</sequence>
<organism evidence="2 3">
    <name type="scientific">Brevibacterium ravenspurgense</name>
    <dbReference type="NCBI Taxonomy" id="479117"/>
    <lineage>
        <taxon>Bacteria</taxon>
        <taxon>Bacillati</taxon>
        <taxon>Actinomycetota</taxon>
        <taxon>Actinomycetes</taxon>
        <taxon>Micrococcales</taxon>
        <taxon>Brevibacteriaceae</taxon>
        <taxon>Brevibacterium</taxon>
    </lineage>
</organism>
<protein>
    <submittedName>
        <fullName evidence="2">Uncharacterized protein</fullName>
    </submittedName>
</protein>
<keyword evidence="1" id="KW-0812">Transmembrane</keyword>